<dbReference type="VEuPathDB" id="TrichDB:TVAG_547270"/>
<dbReference type="EMBL" id="DS115121">
    <property type="protein sequence ID" value="EAX84968.1"/>
    <property type="molecule type" value="Genomic_DNA"/>
</dbReference>
<dbReference type="RefSeq" id="XP_001297898.1">
    <property type="nucleotide sequence ID" value="XM_001297897.1"/>
</dbReference>
<keyword evidence="1" id="KW-0472">Membrane</keyword>
<dbReference type="VEuPathDB" id="TrichDB:TVAGG3_0494870"/>
<organism evidence="2 3">
    <name type="scientific">Trichomonas vaginalis (strain ATCC PRA-98 / G3)</name>
    <dbReference type="NCBI Taxonomy" id="412133"/>
    <lineage>
        <taxon>Eukaryota</taxon>
        <taxon>Metamonada</taxon>
        <taxon>Parabasalia</taxon>
        <taxon>Trichomonadida</taxon>
        <taxon>Trichomonadidae</taxon>
        <taxon>Trichomonas</taxon>
    </lineage>
</organism>
<keyword evidence="1" id="KW-1133">Transmembrane helix</keyword>
<gene>
    <name evidence="2" type="ORF">TVAG_547270</name>
</gene>
<keyword evidence="3" id="KW-1185">Reference proteome</keyword>
<accession>A2GCZ9</accession>
<dbReference type="OrthoDB" id="10582249at2759"/>
<dbReference type="KEGG" id="tva:4742604"/>
<protein>
    <recommendedName>
        <fullName evidence="4">EGF-like domain-containing protein</fullName>
    </recommendedName>
</protein>
<reference evidence="2" key="1">
    <citation type="submission" date="2006-10" db="EMBL/GenBank/DDBJ databases">
        <authorList>
            <person name="Amadeo P."/>
            <person name="Zhao Q."/>
            <person name="Wortman J."/>
            <person name="Fraser-Liggett C."/>
            <person name="Carlton J."/>
        </authorList>
    </citation>
    <scope>NUCLEOTIDE SEQUENCE</scope>
    <source>
        <strain evidence="2">G3</strain>
    </source>
</reference>
<evidence type="ECO:0008006" key="4">
    <source>
        <dbReference type="Google" id="ProtNLM"/>
    </source>
</evidence>
<reference evidence="2" key="2">
    <citation type="journal article" date="2007" name="Science">
        <title>Draft genome sequence of the sexually transmitted pathogen Trichomonas vaginalis.</title>
        <authorList>
            <person name="Carlton J.M."/>
            <person name="Hirt R.P."/>
            <person name="Silva J.C."/>
            <person name="Delcher A.L."/>
            <person name="Schatz M."/>
            <person name="Zhao Q."/>
            <person name="Wortman J.R."/>
            <person name="Bidwell S.L."/>
            <person name="Alsmark U.C.M."/>
            <person name="Besteiro S."/>
            <person name="Sicheritz-Ponten T."/>
            <person name="Noel C.J."/>
            <person name="Dacks J.B."/>
            <person name="Foster P.G."/>
            <person name="Simillion C."/>
            <person name="Van de Peer Y."/>
            <person name="Miranda-Saavedra D."/>
            <person name="Barton G.J."/>
            <person name="Westrop G.D."/>
            <person name="Mueller S."/>
            <person name="Dessi D."/>
            <person name="Fiori P.L."/>
            <person name="Ren Q."/>
            <person name="Paulsen I."/>
            <person name="Zhang H."/>
            <person name="Bastida-Corcuera F.D."/>
            <person name="Simoes-Barbosa A."/>
            <person name="Brown M.T."/>
            <person name="Hayes R.D."/>
            <person name="Mukherjee M."/>
            <person name="Okumura C.Y."/>
            <person name="Schneider R."/>
            <person name="Smith A.J."/>
            <person name="Vanacova S."/>
            <person name="Villalvazo M."/>
            <person name="Haas B.J."/>
            <person name="Pertea M."/>
            <person name="Feldblyum T.V."/>
            <person name="Utterback T.R."/>
            <person name="Shu C.L."/>
            <person name="Osoegawa K."/>
            <person name="de Jong P.J."/>
            <person name="Hrdy I."/>
            <person name="Horvathova L."/>
            <person name="Zubacova Z."/>
            <person name="Dolezal P."/>
            <person name="Malik S.B."/>
            <person name="Logsdon J.M. Jr."/>
            <person name="Henze K."/>
            <person name="Gupta A."/>
            <person name="Wang C.C."/>
            <person name="Dunne R.L."/>
            <person name="Upcroft J.A."/>
            <person name="Upcroft P."/>
            <person name="White O."/>
            <person name="Salzberg S.L."/>
            <person name="Tang P."/>
            <person name="Chiu C.-H."/>
            <person name="Lee Y.-S."/>
            <person name="Embley T.M."/>
            <person name="Coombs G.H."/>
            <person name="Mottram J.C."/>
            <person name="Tachezy J."/>
            <person name="Fraser-Liggett C.M."/>
            <person name="Johnson P.J."/>
        </authorList>
    </citation>
    <scope>NUCLEOTIDE SEQUENCE [LARGE SCALE GENOMIC DNA]</scope>
    <source>
        <strain evidence="2">G3</strain>
    </source>
</reference>
<evidence type="ECO:0000313" key="3">
    <source>
        <dbReference type="Proteomes" id="UP000001542"/>
    </source>
</evidence>
<sequence length="257" mass="28791">MLGAIIRIKLSSFPSLLSKTIYVNTAKLACKGNNTELDEQFNICICKAGFPFGNPENGGDCFRCDPKCHEKAICTSMDKCTCKPGLVGDGIKDCDYPRPTIVSVKPHKCENTDSFLTVVYKSQQVNTTMPYCKIGPSIYPPSEFNGSHAICSCPPLFKGNYSLEISFNKLHWSKQKFTINFPTDDSPAPEVFVYIILCVIISVLIYFIIWCIQKTSWSNGDDGDQILPLNKWHMNQIQHDSNDDGSIFKFIFNLIIG</sequence>
<evidence type="ECO:0000313" key="2">
    <source>
        <dbReference type="EMBL" id="EAX84968.1"/>
    </source>
</evidence>
<proteinExistence type="predicted"/>
<dbReference type="AlphaFoldDB" id="A2GCZ9"/>
<dbReference type="Proteomes" id="UP000001542">
    <property type="component" value="Unassembled WGS sequence"/>
</dbReference>
<evidence type="ECO:0000256" key="1">
    <source>
        <dbReference type="SAM" id="Phobius"/>
    </source>
</evidence>
<name>A2GCZ9_TRIV3</name>
<dbReference type="InParanoid" id="A2GCZ9"/>
<keyword evidence="1" id="KW-0812">Transmembrane</keyword>
<feature type="transmembrane region" description="Helical" evidence="1">
    <location>
        <begin position="191"/>
        <end position="212"/>
    </location>
</feature>